<evidence type="ECO:0000259" key="3">
    <source>
        <dbReference type="Pfam" id="PF25583"/>
    </source>
</evidence>
<dbReference type="RefSeq" id="WP_160902323.1">
    <property type="nucleotide sequence ID" value="NZ_CP102850.1"/>
</dbReference>
<evidence type="ECO:0000259" key="2">
    <source>
        <dbReference type="Pfam" id="PF19187"/>
    </source>
</evidence>
<proteinExistence type="predicted"/>
<dbReference type="InterPro" id="IPR057727">
    <property type="entry name" value="WCX_dom"/>
</dbReference>
<evidence type="ECO:0000313" key="4">
    <source>
        <dbReference type="EMBL" id="MXP22136.1"/>
    </source>
</evidence>
<sequence length="319" mass="35259">MTPRPDRLSRLLALVPYFATRDGIALDQAARDLGITQAQLTKDLELLFVCGLPGYFPHQLIDLQFEHGFVDVIFTAGMDRPLRLTSAEASTMLVALQALLDLPGAVDQEAARRAIAKIEAAVGSSDTAVRTPAGPGESDNPTYTTIRDAVTARRALRIRYYSATRDNVSERVVDPIGLQTMDNHTYLEAWCRVSEGVRLFRFDRVEEAEKLDDAAAPPEEAKAQPQYAVLSENPDLPSVEIEIDPSELWILDYYLVEPLESLEERVDRGAPVRARLVYGSPEWLLRFLLGFGGRVRVISDVAIADSVNSAAATARARYT</sequence>
<dbReference type="Pfam" id="PF19187">
    <property type="entry name" value="HTH_PafC"/>
    <property type="match status" value="1"/>
</dbReference>
<keyword evidence="5" id="KW-1185">Reference proteome</keyword>
<dbReference type="PANTHER" id="PTHR34580:SF1">
    <property type="entry name" value="PROTEIN PAFC"/>
    <property type="match status" value="1"/>
</dbReference>
<feature type="domain" description="WCX" evidence="3">
    <location>
        <begin position="238"/>
        <end position="311"/>
    </location>
</feature>
<dbReference type="InterPro" id="IPR028349">
    <property type="entry name" value="PafC-like"/>
</dbReference>
<name>A0A6L7GQG8_9ACTN</name>
<dbReference type="Pfam" id="PF13280">
    <property type="entry name" value="WYL"/>
    <property type="match status" value="1"/>
</dbReference>
<evidence type="ECO:0000313" key="5">
    <source>
        <dbReference type="Proteomes" id="UP000475545"/>
    </source>
</evidence>
<evidence type="ECO:0000259" key="1">
    <source>
        <dbReference type="Pfam" id="PF13280"/>
    </source>
</evidence>
<protein>
    <submittedName>
        <fullName evidence="4">WYL domain-containing protein</fullName>
    </submittedName>
</protein>
<feature type="domain" description="WYL" evidence="1">
    <location>
        <begin position="142"/>
        <end position="209"/>
    </location>
</feature>
<reference evidence="4 5" key="1">
    <citation type="submission" date="2019-11" db="EMBL/GenBank/DDBJ databases">
        <title>Gordonia sp. nov., a novel actinobacterium isolated from mangrove soil in Hainan.</title>
        <authorList>
            <person name="Huang X."/>
            <person name="Xie Y."/>
            <person name="Chu X."/>
            <person name="Xiao K."/>
        </authorList>
    </citation>
    <scope>NUCLEOTIDE SEQUENCE [LARGE SCALE GENOMIC DNA]</scope>
    <source>
        <strain evidence="4 5">HNM0687</strain>
    </source>
</reference>
<dbReference type="InterPro" id="IPR026881">
    <property type="entry name" value="WYL_dom"/>
</dbReference>
<dbReference type="InterPro" id="IPR051534">
    <property type="entry name" value="CBASS_pafABC_assoc_protein"/>
</dbReference>
<dbReference type="PROSITE" id="PS52050">
    <property type="entry name" value="WYL"/>
    <property type="match status" value="1"/>
</dbReference>
<dbReference type="Pfam" id="PF25583">
    <property type="entry name" value="WCX"/>
    <property type="match status" value="1"/>
</dbReference>
<dbReference type="AlphaFoldDB" id="A0A6L7GQG8"/>
<dbReference type="PANTHER" id="PTHR34580">
    <property type="match status" value="1"/>
</dbReference>
<dbReference type="InterPro" id="IPR043839">
    <property type="entry name" value="PafC_HTH"/>
</dbReference>
<organism evidence="4 5">
    <name type="scientific">Gordonia mangrovi</name>
    <dbReference type="NCBI Taxonomy" id="2665643"/>
    <lineage>
        <taxon>Bacteria</taxon>
        <taxon>Bacillati</taxon>
        <taxon>Actinomycetota</taxon>
        <taxon>Actinomycetes</taxon>
        <taxon>Mycobacteriales</taxon>
        <taxon>Gordoniaceae</taxon>
        <taxon>Gordonia</taxon>
    </lineage>
</organism>
<dbReference type="EMBL" id="WMBR01000003">
    <property type="protein sequence ID" value="MXP22136.1"/>
    <property type="molecule type" value="Genomic_DNA"/>
</dbReference>
<dbReference type="PIRSF" id="PIRSF016838">
    <property type="entry name" value="PafC"/>
    <property type="match status" value="1"/>
</dbReference>
<dbReference type="Proteomes" id="UP000475545">
    <property type="component" value="Unassembled WGS sequence"/>
</dbReference>
<comment type="caution">
    <text evidence="4">The sequence shown here is derived from an EMBL/GenBank/DDBJ whole genome shotgun (WGS) entry which is preliminary data.</text>
</comment>
<accession>A0A6L7GQG8</accession>
<feature type="domain" description="PafC HTH" evidence="2">
    <location>
        <begin position="6"/>
        <end position="119"/>
    </location>
</feature>
<gene>
    <name evidence="4" type="ORF">GIY30_12355</name>
</gene>